<proteinExistence type="predicted"/>
<dbReference type="Proteomes" id="UP001153148">
    <property type="component" value="Unassembled WGS sequence"/>
</dbReference>
<feature type="signal peptide" evidence="1">
    <location>
        <begin position="1"/>
        <end position="17"/>
    </location>
</feature>
<organism evidence="2 3">
    <name type="scientific">Timema podura</name>
    <name type="common">Walking stick</name>
    <dbReference type="NCBI Taxonomy" id="61482"/>
    <lineage>
        <taxon>Eukaryota</taxon>
        <taxon>Metazoa</taxon>
        <taxon>Ecdysozoa</taxon>
        <taxon>Arthropoda</taxon>
        <taxon>Hexapoda</taxon>
        <taxon>Insecta</taxon>
        <taxon>Pterygota</taxon>
        <taxon>Neoptera</taxon>
        <taxon>Polyneoptera</taxon>
        <taxon>Phasmatodea</taxon>
        <taxon>Timematodea</taxon>
        <taxon>Timematoidea</taxon>
        <taxon>Timematidae</taxon>
        <taxon>Timema</taxon>
    </lineage>
</organism>
<accession>A0ABN7P8C8</accession>
<comment type="caution">
    <text evidence="2">The sequence shown here is derived from an EMBL/GenBank/DDBJ whole genome shotgun (WGS) entry which is preliminary data.</text>
</comment>
<reference evidence="2" key="1">
    <citation type="submission" date="2021-03" db="EMBL/GenBank/DDBJ databases">
        <authorList>
            <person name="Tran Van P."/>
        </authorList>
    </citation>
    <scope>NUCLEOTIDE SEQUENCE</scope>
</reference>
<feature type="chain" id="PRO_5045081602" evidence="1">
    <location>
        <begin position="18"/>
        <end position="89"/>
    </location>
</feature>
<dbReference type="EMBL" id="CAJPIN010021286">
    <property type="protein sequence ID" value="CAG2062616.1"/>
    <property type="molecule type" value="Genomic_DNA"/>
</dbReference>
<evidence type="ECO:0000256" key="1">
    <source>
        <dbReference type="SAM" id="SignalP"/>
    </source>
</evidence>
<protein>
    <submittedName>
        <fullName evidence="2">Uncharacterized protein</fullName>
    </submittedName>
</protein>
<evidence type="ECO:0000313" key="2">
    <source>
        <dbReference type="EMBL" id="CAG2062616.1"/>
    </source>
</evidence>
<name>A0ABN7P8C8_TIMPD</name>
<keyword evidence="3" id="KW-1185">Reference proteome</keyword>
<gene>
    <name evidence="2" type="ORF">TPAB3V08_LOCUS9566</name>
</gene>
<evidence type="ECO:0000313" key="3">
    <source>
        <dbReference type="Proteomes" id="UP001153148"/>
    </source>
</evidence>
<keyword evidence="1" id="KW-0732">Signal</keyword>
<sequence length="89" mass="9980">MELFILANALVVLSSTAEDGEIEVRISVGLEPFLPSNVPEDFSVEPDCNNVSTLEFSMHTFEHLYVKRFDRLPTLQSVGLFCGDKHSLH</sequence>